<evidence type="ECO:0000313" key="3">
    <source>
        <dbReference type="EMBL" id="KDO32288.1"/>
    </source>
</evidence>
<evidence type="ECO:0000256" key="1">
    <source>
        <dbReference type="SAM" id="MobiDB-lite"/>
    </source>
</evidence>
<dbReference type="KEGG" id="spar:SPRG_02767"/>
<keyword evidence="2" id="KW-0732">Signal</keyword>
<evidence type="ECO:0000313" key="4">
    <source>
        <dbReference type="Proteomes" id="UP000030745"/>
    </source>
</evidence>
<feature type="chain" id="PRO_5001634737" description="Cystatin domain-containing protein" evidence="2">
    <location>
        <begin position="18"/>
        <end position="285"/>
    </location>
</feature>
<proteinExistence type="predicted"/>
<evidence type="ECO:0000256" key="2">
    <source>
        <dbReference type="SAM" id="SignalP"/>
    </source>
</evidence>
<feature type="region of interest" description="Disordered" evidence="1">
    <location>
        <begin position="123"/>
        <end position="167"/>
    </location>
</feature>
<name>A0A067CP76_SAPPC</name>
<dbReference type="EMBL" id="KK583195">
    <property type="protein sequence ID" value="KDO32288.1"/>
    <property type="molecule type" value="Genomic_DNA"/>
</dbReference>
<dbReference type="Proteomes" id="UP000030745">
    <property type="component" value="Unassembled WGS sequence"/>
</dbReference>
<sequence>MRSLAASMLLASAMTDAALVGGWANATVADVQSLYQEASILPASYPSNGCPRVCATTFVSASKKVVAGIQYKLDVQGCAVKTEAATTSGCACTEAATGYTISLFARPGNETLITRIVPTISGGGFRTTRPASSAASRRQRLRPPTTSRSSSTRHAPRPTTWAPPSPAKQVVAGQNLVYSVKGCALPKASPESSLTSCNTTCATKDTSSYQVKVFASLMGGFEVSGSLQAKVDGTFVSATATNGSSAGSAIGAGGAMTAAPTPKPSGAVPTSVALASLAAAAVCLY</sequence>
<feature type="signal peptide" evidence="2">
    <location>
        <begin position="1"/>
        <end position="17"/>
    </location>
</feature>
<evidence type="ECO:0008006" key="5">
    <source>
        <dbReference type="Google" id="ProtNLM"/>
    </source>
</evidence>
<feature type="compositionally biased region" description="Low complexity" evidence="1">
    <location>
        <begin position="126"/>
        <end position="160"/>
    </location>
</feature>
<keyword evidence="4" id="KW-1185">Reference proteome</keyword>
<dbReference type="OMA" id="GCPRVCA"/>
<dbReference type="AlphaFoldDB" id="A0A067CP76"/>
<accession>A0A067CP76</accession>
<dbReference type="VEuPathDB" id="FungiDB:SPRG_02767"/>
<protein>
    <recommendedName>
        <fullName evidence="5">Cystatin domain-containing protein</fullName>
    </recommendedName>
</protein>
<reference evidence="3 4" key="1">
    <citation type="journal article" date="2013" name="PLoS Genet.">
        <title>Distinctive expansion of potential virulence genes in the genome of the oomycete fish pathogen Saprolegnia parasitica.</title>
        <authorList>
            <person name="Jiang R.H."/>
            <person name="de Bruijn I."/>
            <person name="Haas B.J."/>
            <person name="Belmonte R."/>
            <person name="Lobach L."/>
            <person name="Christie J."/>
            <person name="van den Ackerveken G."/>
            <person name="Bottin A."/>
            <person name="Bulone V."/>
            <person name="Diaz-Moreno S.M."/>
            <person name="Dumas B."/>
            <person name="Fan L."/>
            <person name="Gaulin E."/>
            <person name="Govers F."/>
            <person name="Grenville-Briggs L.J."/>
            <person name="Horner N.R."/>
            <person name="Levin J.Z."/>
            <person name="Mammella M."/>
            <person name="Meijer H.J."/>
            <person name="Morris P."/>
            <person name="Nusbaum C."/>
            <person name="Oome S."/>
            <person name="Phillips A.J."/>
            <person name="van Rooyen D."/>
            <person name="Rzeszutek E."/>
            <person name="Saraiva M."/>
            <person name="Secombes C.J."/>
            <person name="Seidl M.F."/>
            <person name="Snel B."/>
            <person name="Stassen J.H."/>
            <person name="Sykes S."/>
            <person name="Tripathy S."/>
            <person name="van den Berg H."/>
            <person name="Vega-Arreguin J.C."/>
            <person name="Wawra S."/>
            <person name="Young S.K."/>
            <person name="Zeng Q."/>
            <person name="Dieguez-Uribeondo J."/>
            <person name="Russ C."/>
            <person name="Tyler B.M."/>
            <person name="van West P."/>
        </authorList>
    </citation>
    <scope>NUCLEOTIDE SEQUENCE [LARGE SCALE GENOMIC DNA]</scope>
    <source>
        <strain evidence="3 4">CBS 223.65</strain>
    </source>
</reference>
<dbReference type="RefSeq" id="XP_012196744.1">
    <property type="nucleotide sequence ID" value="XM_012341354.1"/>
</dbReference>
<dbReference type="OrthoDB" id="79059at2759"/>
<gene>
    <name evidence="3" type="ORF">SPRG_02767</name>
</gene>
<organism evidence="3 4">
    <name type="scientific">Saprolegnia parasitica (strain CBS 223.65)</name>
    <dbReference type="NCBI Taxonomy" id="695850"/>
    <lineage>
        <taxon>Eukaryota</taxon>
        <taxon>Sar</taxon>
        <taxon>Stramenopiles</taxon>
        <taxon>Oomycota</taxon>
        <taxon>Saprolegniomycetes</taxon>
        <taxon>Saprolegniales</taxon>
        <taxon>Saprolegniaceae</taxon>
        <taxon>Saprolegnia</taxon>
    </lineage>
</organism>
<dbReference type="GeneID" id="24125306"/>